<dbReference type="EMBL" id="BMNH01000008">
    <property type="protein sequence ID" value="GGO70258.1"/>
    <property type="molecule type" value="Genomic_DNA"/>
</dbReference>
<keyword evidence="1" id="KW-1133">Transmembrane helix</keyword>
<accession>A0A917Z1D9</accession>
<gene>
    <name evidence="2" type="ORF">GCM10012289_33290</name>
</gene>
<keyword evidence="1" id="KW-0812">Transmembrane</keyword>
<proteinExistence type="predicted"/>
<feature type="transmembrane region" description="Helical" evidence="1">
    <location>
        <begin position="411"/>
        <end position="429"/>
    </location>
</feature>
<reference evidence="2" key="1">
    <citation type="journal article" date="2014" name="Int. J. Syst. Evol. Microbiol.">
        <title>Complete genome sequence of Corynebacterium casei LMG S-19264T (=DSM 44701T), isolated from a smear-ripened cheese.</title>
        <authorList>
            <consortium name="US DOE Joint Genome Institute (JGI-PGF)"/>
            <person name="Walter F."/>
            <person name="Albersmeier A."/>
            <person name="Kalinowski J."/>
            <person name="Ruckert C."/>
        </authorList>
    </citation>
    <scope>NUCLEOTIDE SEQUENCE</scope>
    <source>
        <strain evidence="2">CGMCC 4.7368</strain>
    </source>
</reference>
<feature type="transmembrane region" description="Helical" evidence="1">
    <location>
        <begin position="43"/>
        <end position="64"/>
    </location>
</feature>
<feature type="transmembrane region" description="Helical" evidence="1">
    <location>
        <begin position="142"/>
        <end position="163"/>
    </location>
</feature>
<feature type="transmembrane region" description="Helical" evidence="1">
    <location>
        <begin position="379"/>
        <end position="399"/>
    </location>
</feature>
<feature type="transmembrane region" description="Helical" evidence="1">
    <location>
        <begin position="287"/>
        <end position="307"/>
    </location>
</feature>
<evidence type="ECO:0008006" key="4">
    <source>
        <dbReference type="Google" id="ProtNLM"/>
    </source>
</evidence>
<feature type="transmembrane region" description="Helical" evidence="1">
    <location>
        <begin position="109"/>
        <end position="130"/>
    </location>
</feature>
<dbReference type="Proteomes" id="UP000646523">
    <property type="component" value="Unassembled WGS sequence"/>
</dbReference>
<name>A0A917Z1D9_9ACTN</name>
<feature type="transmembrane region" description="Helical" evidence="1">
    <location>
        <begin position="243"/>
        <end position="258"/>
    </location>
</feature>
<dbReference type="RefSeq" id="WP_225262814.1">
    <property type="nucleotide sequence ID" value="NZ_BMNH01000008.1"/>
</dbReference>
<feature type="transmembrane region" description="Helical" evidence="1">
    <location>
        <begin position="76"/>
        <end position="97"/>
    </location>
</feature>
<evidence type="ECO:0000256" key="1">
    <source>
        <dbReference type="SAM" id="Phobius"/>
    </source>
</evidence>
<keyword evidence="3" id="KW-1185">Reference proteome</keyword>
<dbReference type="AlphaFoldDB" id="A0A917Z1D9"/>
<feature type="transmembrane region" description="Helical" evidence="1">
    <location>
        <begin position="212"/>
        <end position="231"/>
    </location>
</feature>
<protein>
    <recommendedName>
        <fullName evidence="4">O-antigen ligase domain-containing protein</fullName>
    </recommendedName>
</protein>
<evidence type="ECO:0000313" key="2">
    <source>
        <dbReference type="EMBL" id="GGO70258.1"/>
    </source>
</evidence>
<comment type="caution">
    <text evidence="2">The sequence shown here is derived from an EMBL/GenBank/DDBJ whole genome shotgun (WGS) entry which is preliminary data.</text>
</comment>
<feature type="transmembrane region" description="Helical" evidence="1">
    <location>
        <begin position="264"/>
        <end position="280"/>
    </location>
</feature>
<evidence type="ECO:0000313" key="3">
    <source>
        <dbReference type="Proteomes" id="UP000646523"/>
    </source>
</evidence>
<organism evidence="2 3">
    <name type="scientific">Nonomuraea cavernae</name>
    <dbReference type="NCBI Taxonomy" id="2045107"/>
    <lineage>
        <taxon>Bacteria</taxon>
        <taxon>Bacillati</taxon>
        <taxon>Actinomycetota</taxon>
        <taxon>Actinomycetes</taxon>
        <taxon>Streptosporangiales</taxon>
        <taxon>Streptosporangiaceae</taxon>
        <taxon>Nonomuraea</taxon>
    </lineage>
</organism>
<reference evidence="2" key="2">
    <citation type="submission" date="2020-09" db="EMBL/GenBank/DDBJ databases">
        <authorList>
            <person name="Sun Q."/>
            <person name="Zhou Y."/>
        </authorList>
    </citation>
    <scope>NUCLEOTIDE SEQUENCE</scope>
    <source>
        <strain evidence="2">CGMCC 4.7368</strain>
    </source>
</reference>
<keyword evidence="1" id="KW-0472">Membrane</keyword>
<sequence length="458" mass="50140">MADIAVGGPLPASGPLALASRRSPPRLRPGWPLSVIFLGFPLWWVTGLSTFIFLIMAVPMAVALRRRPVVRAPRGFALWLFFLVWMLIGGLTLFADAPYGVPGGELSRLLVFGYRCGWYLAITVVLLYVGNLTEEELPRARVIRLLGFMFVVTVVGGLVGILAPHLEFPSLLELVLPKSLTRNDLISSLIHPKAATLTTFLGYEESRPIAPFAYANSWGANLALYLPFFLLANTGRKPRWRRVLLVSGLLLSLFPVIYSLNRGLWAVLGLAAAYLTLRYVHKGNRWALRFAVGGAVALLLLVTGSPLKALFQQRLDTPHSNDRRGQLYVVTTESAAIGSPVVGFGSTRDLQGSFASVGGGERPGCKGCGVPPLGTQGSLWYLIFAHGFVGAACFLGFLVRRFATHWRDPDRVSIAGCCVLLSFAVFLLIYDLLDAPLYTVMIALALMWRRERSGTEVR</sequence>